<sequence length="117" mass="13872">MNYANRNRTRIRTDNPGSTYSELGRILSDNWKRFSDEEKASYSDEAIELRQIKEAKDAQKRVLDEYKEFVEVSKADPTPSRISFVGEDYRESEKRWPGIGGKTRKIRKCHSKERRKR</sequence>
<organism evidence="3">
    <name type="scientific">viral metagenome</name>
    <dbReference type="NCBI Taxonomy" id="1070528"/>
    <lineage>
        <taxon>unclassified sequences</taxon>
        <taxon>metagenomes</taxon>
        <taxon>organismal metagenomes</taxon>
    </lineage>
</organism>
<dbReference type="EMBL" id="MN739852">
    <property type="protein sequence ID" value="QHT74571.1"/>
    <property type="molecule type" value="Genomic_DNA"/>
</dbReference>
<name>A0A6C0H1Z8_9ZZZZ</name>
<reference evidence="3" key="1">
    <citation type="journal article" date="2020" name="Nature">
        <title>Giant virus diversity and host interactions through global metagenomics.</title>
        <authorList>
            <person name="Schulz F."/>
            <person name="Roux S."/>
            <person name="Paez-Espino D."/>
            <person name="Jungbluth S."/>
            <person name="Walsh D.A."/>
            <person name="Denef V.J."/>
            <person name="McMahon K.D."/>
            <person name="Konstantinidis K.T."/>
            <person name="Eloe-Fadrosh E.A."/>
            <person name="Kyrpides N.C."/>
            <person name="Woyke T."/>
        </authorList>
    </citation>
    <scope>NUCLEOTIDE SEQUENCE</scope>
    <source>
        <strain evidence="3">GVMAG-M-3300023179-59</strain>
    </source>
</reference>
<evidence type="ECO:0000259" key="2">
    <source>
        <dbReference type="PROSITE" id="PS50118"/>
    </source>
</evidence>
<feature type="compositionally biased region" description="Basic residues" evidence="1">
    <location>
        <begin position="102"/>
        <end position="117"/>
    </location>
</feature>
<dbReference type="PROSITE" id="PS50118">
    <property type="entry name" value="HMG_BOX_2"/>
    <property type="match status" value="1"/>
</dbReference>
<dbReference type="Pfam" id="PF00505">
    <property type="entry name" value="HMG_box"/>
    <property type="match status" value="1"/>
</dbReference>
<feature type="region of interest" description="Disordered" evidence="1">
    <location>
        <begin position="95"/>
        <end position="117"/>
    </location>
</feature>
<dbReference type="InterPro" id="IPR009071">
    <property type="entry name" value="HMG_box_dom"/>
</dbReference>
<proteinExistence type="predicted"/>
<accession>A0A6C0H1Z8</accession>
<dbReference type="AlphaFoldDB" id="A0A6C0H1Z8"/>
<evidence type="ECO:0000313" key="3">
    <source>
        <dbReference type="EMBL" id="QHT74571.1"/>
    </source>
</evidence>
<dbReference type="InterPro" id="IPR036910">
    <property type="entry name" value="HMG_box_dom_sf"/>
</dbReference>
<feature type="domain" description="HMG box" evidence="2">
    <location>
        <begin position="1"/>
        <end position="61"/>
    </location>
</feature>
<dbReference type="SUPFAM" id="SSF47095">
    <property type="entry name" value="HMG-box"/>
    <property type="match status" value="1"/>
</dbReference>
<dbReference type="Gene3D" id="1.10.30.10">
    <property type="entry name" value="High mobility group box domain"/>
    <property type="match status" value="1"/>
</dbReference>
<protein>
    <recommendedName>
        <fullName evidence="2">HMG box domain-containing protein</fullName>
    </recommendedName>
</protein>
<evidence type="ECO:0000256" key="1">
    <source>
        <dbReference type="SAM" id="MobiDB-lite"/>
    </source>
</evidence>